<dbReference type="KEGG" id="pye:A6J80_00595"/>
<dbReference type="InterPro" id="IPR000600">
    <property type="entry name" value="ROK"/>
</dbReference>
<sequence>MAGRISGAIDLGGTKIEARLFDAGFATLDRRRLPTPTQDFGALIEAVAAQVAWLEGLGGAALPIGISIAGVIDPDTGRATAANLPVSGRDLGHALRGRLGRDLPLMNDCTAFAWSEAHGGAGQGARSVLGLVLGTGVGAGMVLDGRPMHRASGLAVEIGHMGVPARALARHGLPLWDCGCGQAGCYENYVSGPGLARIAAWAGIAQTDPAALAGDPAAAPALAIWTDLAAEMLYDAQLMLDPQVIVLGGGLSNMAGIADRLAQALDGRRLGGVRAPDLRLAQHGDSSGARGAALMACGVGPC</sequence>
<name>A0A1V0GMG9_9RHOB</name>
<keyword evidence="2" id="KW-0489">Methyltransferase</keyword>
<dbReference type="GO" id="GO:0008168">
    <property type="term" value="F:methyltransferase activity"/>
    <property type="evidence" value="ECO:0007669"/>
    <property type="project" value="UniProtKB-KW"/>
</dbReference>
<dbReference type="AlphaFoldDB" id="A0A1V0GMG9"/>
<evidence type="ECO:0000313" key="2">
    <source>
        <dbReference type="EMBL" id="ARC35043.1"/>
    </source>
</evidence>
<dbReference type="eggNOG" id="COG1940">
    <property type="taxonomic scope" value="Bacteria"/>
</dbReference>
<keyword evidence="2" id="KW-0808">Transferase</keyword>
<dbReference type="PANTHER" id="PTHR18964">
    <property type="entry name" value="ROK (REPRESSOR, ORF, KINASE) FAMILY"/>
    <property type="match status" value="1"/>
</dbReference>
<keyword evidence="2" id="KW-0614">Plasmid</keyword>
<organism evidence="2 3">
    <name type="scientific">Paracoccus yeei</name>
    <dbReference type="NCBI Taxonomy" id="147645"/>
    <lineage>
        <taxon>Bacteria</taxon>
        <taxon>Pseudomonadati</taxon>
        <taxon>Pseudomonadota</taxon>
        <taxon>Alphaproteobacteria</taxon>
        <taxon>Rhodobacterales</taxon>
        <taxon>Paracoccaceae</taxon>
        <taxon>Paracoccus</taxon>
    </lineage>
</organism>
<dbReference type="RefSeq" id="WP_080620065.1">
    <property type="nucleotide sequence ID" value="NZ_CAWMZI010000003.1"/>
</dbReference>
<protein>
    <submittedName>
        <fullName evidence="2">Adenine methyltransferase</fullName>
    </submittedName>
</protein>
<evidence type="ECO:0000313" key="3">
    <source>
        <dbReference type="Proteomes" id="UP000191257"/>
    </source>
</evidence>
<dbReference type="SUPFAM" id="SSF53067">
    <property type="entry name" value="Actin-like ATPase domain"/>
    <property type="match status" value="1"/>
</dbReference>
<evidence type="ECO:0000256" key="1">
    <source>
        <dbReference type="ARBA" id="ARBA00006479"/>
    </source>
</evidence>
<geneLocation type="plasmid" evidence="2 3">
    <name>unnamed2</name>
</geneLocation>
<dbReference type="PANTHER" id="PTHR18964:SF149">
    <property type="entry name" value="BIFUNCTIONAL UDP-N-ACETYLGLUCOSAMINE 2-EPIMERASE_N-ACETYLMANNOSAMINE KINASE"/>
    <property type="match status" value="1"/>
</dbReference>
<keyword evidence="3" id="KW-1185">Reference proteome</keyword>
<comment type="similarity">
    <text evidence="1">Belongs to the ROK (NagC/XylR) family.</text>
</comment>
<reference evidence="2" key="1">
    <citation type="submission" date="2017-12" db="EMBL/GenBank/DDBJ databases">
        <title>FDA dAtabase for Regulatory Grade micrObial Sequences (FDA-ARGOS): Supporting development and validation of Infectious Disease Dx tests.</title>
        <authorList>
            <person name="Campos J."/>
            <person name="Goldberg B."/>
            <person name="Tallon L."/>
            <person name="Sadzewicz L."/>
            <person name="Sengamalay N."/>
            <person name="Ott S."/>
            <person name="Godinez A."/>
            <person name="Nagaraj S."/>
            <person name="Vyas G."/>
            <person name="Aluvathingal J."/>
            <person name="Nadendla S."/>
            <person name="Geyer C."/>
            <person name="Nandy P."/>
            <person name="Hobson J."/>
            <person name="Sichtig H."/>
        </authorList>
    </citation>
    <scope>NUCLEOTIDE SEQUENCE</scope>
    <source>
        <strain evidence="2">FDAARGOS_252</strain>
        <plasmid evidence="2">unnamed2</plasmid>
    </source>
</reference>
<dbReference type="Pfam" id="PF00480">
    <property type="entry name" value="ROK"/>
    <property type="match status" value="1"/>
</dbReference>
<dbReference type="InterPro" id="IPR043129">
    <property type="entry name" value="ATPase_NBD"/>
</dbReference>
<accession>A0A1V0GMG9</accession>
<dbReference type="GO" id="GO:0032259">
    <property type="term" value="P:methylation"/>
    <property type="evidence" value="ECO:0007669"/>
    <property type="project" value="UniProtKB-KW"/>
</dbReference>
<dbReference type="Gene3D" id="3.30.420.40">
    <property type="match status" value="2"/>
</dbReference>
<dbReference type="Proteomes" id="UP000191257">
    <property type="component" value="Plasmid unnamed2"/>
</dbReference>
<proteinExistence type="inferred from homology"/>
<gene>
    <name evidence="2" type="ORF">A6J80_00595</name>
</gene>
<dbReference type="EMBL" id="CP020440">
    <property type="protein sequence ID" value="ARC35043.1"/>
    <property type="molecule type" value="Genomic_DNA"/>
</dbReference>